<proteinExistence type="predicted"/>
<evidence type="ECO:0000256" key="1">
    <source>
        <dbReference type="SAM" id="MobiDB-lite"/>
    </source>
</evidence>
<comment type="caution">
    <text evidence="2">The sequence shown here is derived from an EMBL/GenBank/DDBJ whole genome shotgun (WGS) entry which is preliminary data.</text>
</comment>
<dbReference type="EMBL" id="JAUSWA010000016">
    <property type="protein sequence ID" value="MDQ0494850.1"/>
    <property type="molecule type" value="Genomic_DNA"/>
</dbReference>
<reference evidence="2 3" key="1">
    <citation type="submission" date="2023-07" db="EMBL/GenBank/DDBJ databases">
        <title>Genomic Encyclopedia of Type Strains, Phase IV (KMG-IV): sequencing the most valuable type-strain genomes for metagenomic binning, comparative biology and taxonomic classification.</title>
        <authorList>
            <person name="Goeker M."/>
        </authorList>
    </citation>
    <scope>NUCLEOTIDE SEQUENCE [LARGE SCALE GENOMIC DNA]</scope>
    <source>
        <strain evidence="2 3">DSM 14914</strain>
    </source>
</reference>
<evidence type="ECO:0000313" key="3">
    <source>
        <dbReference type="Proteomes" id="UP001242811"/>
    </source>
</evidence>
<keyword evidence="3" id="KW-1185">Reference proteome</keyword>
<evidence type="ECO:0000313" key="2">
    <source>
        <dbReference type="EMBL" id="MDQ0494850.1"/>
    </source>
</evidence>
<dbReference type="Proteomes" id="UP001242811">
    <property type="component" value="Unassembled WGS sequence"/>
</dbReference>
<dbReference type="Pfam" id="PF13565">
    <property type="entry name" value="HTH_32"/>
    <property type="match status" value="1"/>
</dbReference>
<sequence length="94" mass="10371">MRSAIKATLQDAARPGKPTKFTPEQVAHIIKTACEKPEHFGIPLSHWTPSALAREVVNQQIVPSISSRQVGCFLKREGFETESKPVLAESEHHG</sequence>
<gene>
    <name evidence="2" type="ORF">QOZ95_003017</name>
</gene>
<protein>
    <submittedName>
        <fullName evidence="2">Transposase</fullName>
    </submittedName>
</protein>
<name>A0ABU0KZJ7_9BACL</name>
<accession>A0ABU0KZJ7</accession>
<organism evidence="2 3">
    <name type="scientific">Paenibacillus brasilensis</name>
    <dbReference type="NCBI Taxonomy" id="128574"/>
    <lineage>
        <taxon>Bacteria</taxon>
        <taxon>Bacillati</taxon>
        <taxon>Bacillota</taxon>
        <taxon>Bacilli</taxon>
        <taxon>Bacillales</taxon>
        <taxon>Paenibacillaceae</taxon>
        <taxon>Paenibacillus</taxon>
    </lineage>
</organism>
<feature type="region of interest" description="Disordered" evidence="1">
    <location>
        <begin position="1"/>
        <end position="21"/>
    </location>
</feature>